<evidence type="ECO:0000256" key="3">
    <source>
        <dbReference type="ARBA" id="ARBA00012438"/>
    </source>
</evidence>
<dbReference type="OrthoDB" id="9772100at2"/>
<protein>
    <recommendedName>
        <fullName evidence="3">histidine kinase</fullName>
        <ecNumber evidence="3">2.7.13.3</ecNumber>
    </recommendedName>
</protein>
<dbReference type="PRINTS" id="PR00344">
    <property type="entry name" value="BCTRLSENSOR"/>
</dbReference>
<evidence type="ECO:0000313" key="17">
    <source>
        <dbReference type="Proteomes" id="UP000321917"/>
    </source>
</evidence>
<dbReference type="GO" id="GO:0016020">
    <property type="term" value="C:membrane"/>
    <property type="evidence" value="ECO:0007669"/>
    <property type="project" value="UniProtKB-SubCell"/>
</dbReference>
<feature type="transmembrane region" description="Helical" evidence="8">
    <location>
        <begin position="14"/>
        <end position="38"/>
    </location>
</feature>
<dbReference type="AlphaFoldDB" id="A0A5C6QHP6"/>
<name>A0A5C6QHP6_9GAMM</name>
<dbReference type="SUPFAM" id="SSF55785">
    <property type="entry name" value="PYP-like sensor domain (PAS domain)"/>
    <property type="match status" value="1"/>
</dbReference>
<evidence type="ECO:0000256" key="2">
    <source>
        <dbReference type="ARBA" id="ARBA00004370"/>
    </source>
</evidence>
<dbReference type="InterPro" id="IPR036890">
    <property type="entry name" value="HATPase_C_sf"/>
</dbReference>
<dbReference type="SMART" id="SM00387">
    <property type="entry name" value="HATPase_c"/>
    <property type="match status" value="2"/>
</dbReference>
<dbReference type="Gene3D" id="3.30.565.10">
    <property type="entry name" value="Histidine kinase-like ATPase, C-terminal domain"/>
    <property type="match status" value="2"/>
</dbReference>
<dbReference type="PANTHER" id="PTHR43065:SF49">
    <property type="entry name" value="HISTIDINE KINASE"/>
    <property type="match status" value="1"/>
</dbReference>
<evidence type="ECO:0000259" key="9">
    <source>
        <dbReference type="PROSITE" id="PS50109"/>
    </source>
</evidence>
<dbReference type="PROSITE" id="PS50885">
    <property type="entry name" value="HAMP"/>
    <property type="match status" value="1"/>
</dbReference>
<dbReference type="InterPro" id="IPR011006">
    <property type="entry name" value="CheY-like_superfamily"/>
</dbReference>
<keyword evidence="16" id="KW-1185">Reference proteome</keyword>
<feature type="domain" description="PAC" evidence="12">
    <location>
        <begin position="456"/>
        <end position="508"/>
    </location>
</feature>
<dbReference type="EMBL" id="VOLQ01000011">
    <property type="protein sequence ID" value="TWX68248.1"/>
    <property type="molecule type" value="Genomic_DNA"/>
</dbReference>
<dbReference type="InterPro" id="IPR003660">
    <property type="entry name" value="HAMP_dom"/>
</dbReference>
<dbReference type="RefSeq" id="WP_146799660.1">
    <property type="nucleotide sequence ID" value="NZ_VOLP01000013.1"/>
</dbReference>
<keyword evidence="8" id="KW-1133">Transmembrane helix</keyword>
<dbReference type="InterPro" id="IPR000700">
    <property type="entry name" value="PAS-assoc_C"/>
</dbReference>
<dbReference type="InterPro" id="IPR004358">
    <property type="entry name" value="Sig_transdc_His_kin-like_C"/>
</dbReference>
<dbReference type="InterPro" id="IPR000014">
    <property type="entry name" value="PAS"/>
</dbReference>
<feature type="domain" description="Histidine kinase" evidence="9">
    <location>
        <begin position="842"/>
        <end position="1063"/>
    </location>
</feature>
<dbReference type="Proteomes" id="UP000321917">
    <property type="component" value="Unassembled WGS sequence"/>
</dbReference>
<feature type="transmembrane region" description="Helical" evidence="8">
    <location>
        <begin position="300"/>
        <end position="323"/>
    </location>
</feature>
<comment type="caution">
    <text evidence="15">The sequence shown here is derived from an EMBL/GenBank/DDBJ whole genome shotgun (WGS) entry which is preliminary data.</text>
</comment>
<feature type="domain" description="Histidine kinase" evidence="9">
    <location>
        <begin position="521"/>
        <end position="744"/>
    </location>
</feature>
<dbReference type="PROSITE" id="PS50113">
    <property type="entry name" value="PAC"/>
    <property type="match status" value="1"/>
</dbReference>
<dbReference type="InterPro" id="IPR035965">
    <property type="entry name" value="PAS-like_dom_sf"/>
</dbReference>
<keyword evidence="4 7" id="KW-0597">Phosphoprotein</keyword>
<dbReference type="InterPro" id="IPR036097">
    <property type="entry name" value="HisK_dim/P_sf"/>
</dbReference>
<dbReference type="InterPro" id="IPR003594">
    <property type="entry name" value="HATPase_dom"/>
</dbReference>
<comment type="catalytic activity">
    <reaction evidence="1">
        <text>ATP + protein L-histidine = ADP + protein N-phospho-L-histidine.</text>
        <dbReference type="EC" id="2.7.13.3"/>
    </reaction>
</comment>
<proteinExistence type="predicted"/>
<dbReference type="CDD" id="cd00130">
    <property type="entry name" value="PAS"/>
    <property type="match status" value="1"/>
</dbReference>
<gene>
    <name evidence="14" type="ORF">ESZ26_10965</name>
    <name evidence="15" type="ORF">ESZ27_07900</name>
</gene>
<keyword evidence="5" id="KW-0808">Transferase</keyword>
<evidence type="ECO:0000256" key="6">
    <source>
        <dbReference type="ARBA" id="ARBA00022777"/>
    </source>
</evidence>
<dbReference type="Proteomes" id="UP000321525">
    <property type="component" value="Unassembled WGS sequence"/>
</dbReference>
<dbReference type="InterPro" id="IPR005467">
    <property type="entry name" value="His_kinase_dom"/>
</dbReference>
<evidence type="ECO:0000256" key="7">
    <source>
        <dbReference type="PROSITE-ProRule" id="PRU00169"/>
    </source>
</evidence>
<keyword evidence="6" id="KW-0418">Kinase</keyword>
<evidence type="ECO:0000259" key="11">
    <source>
        <dbReference type="PROSITE" id="PS50112"/>
    </source>
</evidence>
<evidence type="ECO:0000256" key="8">
    <source>
        <dbReference type="SAM" id="Phobius"/>
    </source>
</evidence>
<evidence type="ECO:0000313" key="16">
    <source>
        <dbReference type="Proteomes" id="UP000321525"/>
    </source>
</evidence>
<dbReference type="SUPFAM" id="SSF47384">
    <property type="entry name" value="Homodimeric domain of signal transducing histidine kinase"/>
    <property type="match status" value="2"/>
</dbReference>
<evidence type="ECO:0000256" key="5">
    <source>
        <dbReference type="ARBA" id="ARBA00022679"/>
    </source>
</evidence>
<dbReference type="CDD" id="cd00156">
    <property type="entry name" value="REC"/>
    <property type="match status" value="1"/>
</dbReference>
<evidence type="ECO:0000259" key="13">
    <source>
        <dbReference type="PROSITE" id="PS50885"/>
    </source>
</evidence>
<comment type="subcellular location">
    <subcellularLocation>
        <location evidence="2">Membrane</location>
    </subcellularLocation>
</comment>
<dbReference type="PROSITE" id="PS50109">
    <property type="entry name" value="HIS_KIN"/>
    <property type="match status" value="2"/>
</dbReference>
<dbReference type="GO" id="GO:0000155">
    <property type="term" value="F:phosphorelay sensor kinase activity"/>
    <property type="evidence" value="ECO:0007669"/>
    <property type="project" value="InterPro"/>
</dbReference>
<evidence type="ECO:0000313" key="14">
    <source>
        <dbReference type="EMBL" id="TWX59220.1"/>
    </source>
</evidence>
<evidence type="ECO:0000313" key="15">
    <source>
        <dbReference type="EMBL" id="TWX68248.1"/>
    </source>
</evidence>
<dbReference type="GO" id="GO:0005524">
    <property type="term" value="F:ATP binding"/>
    <property type="evidence" value="ECO:0007669"/>
    <property type="project" value="UniProtKB-KW"/>
</dbReference>
<dbReference type="Gene3D" id="3.40.50.2300">
    <property type="match status" value="1"/>
</dbReference>
<dbReference type="PANTHER" id="PTHR43065">
    <property type="entry name" value="SENSOR HISTIDINE KINASE"/>
    <property type="match status" value="1"/>
</dbReference>
<dbReference type="Pfam" id="PF02518">
    <property type="entry name" value="HATPase_c"/>
    <property type="match status" value="1"/>
</dbReference>
<dbReference type="PROSITE" id="PS50112">
    <property type="entry name" value="PAS"/>
    <property type="match status" value="1"/>
</dbReference>
<dbReference type="InterPro" id="IPR003661">
    <property type="entry name" value="HisK_dim/P_dom"/>
</dbReference>
<dbReference type="Pfam" id="PF13426">
    <property type="entry name" value="PAS_9"/>
    <property type="match status" value="1"/>
</dbReference>
<evidence type="ECO:0000256" key="1">
    <source>
        <dbReference type="ARBA" id="ARBA00000085"/>
    </source>
</evidence>
<keyword evidence="8" id="KW-0472">Membrane</keyword>
<keyword evidence="8" id="KW-0812">Transmembrane</keyword>
<evidence type="ECO:0000259" key="12">
    <source>
        <dbReference type="PROSITE" id="PS50113"/>
    </source>
</evidence>
<dbReference type="SMART" id="SM00448">
    <property type="entry name" value="REC"/>
    <property type="match status" value="1"/>
</dbReference>
<dbReference type="InterPro" id="IPR001789">
    <property type="entry name" value="Sig_transdc_resp-reg_receiver"/>
</dbReference>
<dbReference type="Gene3D" id="1.10.287.130">
    <property type="match status" value="2"/>
</dbReference>
<evidence type="ECO:0000256" key="4">
    <source>
        <dbReference type="ARBA" id="ARBA00022553"/>
    </source>
</evidence>
<dbReference type="EMBL" id="VOLR01000013">
    <property type="protein sequence ID" value="TWX59220.1"/>
    <property type="molecule type" value="Genomic_DNA"/>
</dbReference>
<feature type="domain" description="PAS" evidence="11">
    <location>
        <begin position="402"/>
        <end position="429"/>
    </location>
</feature>
<dbReference type="CDD" id="cd00082">
    <property type="entry name" value="HisKA"/>
    <property type="match status" value="2"/>
</dbReference>
<reference evidence="15 17" key="1">
    <citation type="submission" date="2019-07" db="EMBL/GenBank/DDBJ databases">
        <title>Genomes of sea-ice associated Colwellia species.</title>
        <authorList>
            <person name="Bowman J.P."/>
        </authorList>
    </citation>
    <scope>NUCLEOTIDE SEQUENCE [LARGE SCALE GENOMIC DNA]</scope>
    <source>
        <strain evidence="14 16">ACAM 607</strain>
        <strain evidence="15 17">IC036</strain>
    </source>
</reference>
<dbReference type="SMART" id="SM00091">
    <property type="entry name" value="PAS"/>
    <property type="match status" value="1"/>
</dbReference>
<dbReference type="PROSITE" id="PS50110">
    <property type="entry name" value="RESPONSE_REGULATORY"/>
    <property type="match status" value="1"/>
</dbReference>
<feature type="modified residue" description="4-aspartylphosphate" evidence="7">
    <location>
        <position position="1134"/>
    </location>
</feature>
<accession>A0A5C6QHP6</accession>
<dbReference type="SMART" id="SM00388">
    <property type="entry name" value="HisKA"/>
    <property type="match status" value="2"/>
</dbReference>
<dbReference type="Gene3D" id="3.30.450.20">
    <property type="entry name" value="PAS domain"/>
    <property type="match status" value="2"/>
</dbReference>
<dbReference type="SUPFAM" id="SSF52172">
    <property type="entry name" value="CheY-like"/>
    <property type="match status" value="1"/>
</dbReference>
<sequence length="1220" mass="136561">MNEKIKKIIFSENIMVLIAIAFVVTPLIIFFLFSFNLFSASLTDSIKNENNVKSALLTNNINNFISERISDAKVISQADIFESQDLTASNEYIIRVMRQSQWINNIDVIDKTGIIITSSGIKNNKGTLIWAKYPIQKSLFVSASKARQGQVYISKVMTGDSGVSVLFIIPITRKESLPLIGLLAIQVNFEHITNVIALFSQGNISNKHAYIVDNDAKIILSSDPAVKFQDSLAGLQVKPQWLNNLLLRDEIGNVNYTNHSGDKVMLGYADMAKFGENKTLDWRLITITPLHYITAPVKRILFIIGSVIALLSGLLTYRAVVFFNNKLTVLARQELAHLAVQADAISKGHSSIGKRVESTGKGAISTLVIAINRMQENVHQTFKRLEEQQYILDSHAIVCTTDTSGLITYANDKFSEIYGYSNAELIGKNHKITNSSHHPAEFFTEIWQTIASGNLWQGEICNKSKNGDLYWMFSTLGPNFDSRGKVIQYTAISTDITSIKRTDELLRRTQKLEAIGELSGGIAHDFNNLLAIIIGNIDLMELNVETGSHFQKQLKDTLVAALHAAEITRRLLNFSRETGSTHSQINIIDIFNEYKNFIQKSVTASIILEINISDDIWLVDMNKNEFQDAIVNLSLNARDAMPTGGTLLFEASNKTLNDNRVGNNSELEAGEYVEIVISDSGKGIYKEDINNIFDPFFTTKDKSKGTGLGLSMVFGFVKRCNGSITVSSKRGLGTIFKIYLPRSKNRANVKINLTEIDKQPPLTSNTWDWENSHLLSVRDKAHTMGDESSRFSLQHRINDIPALSPRQSRFIGSWTHLDDIKNLTVQLQQSQKIAVRNEYTRTIAHDFNNMLGIVLGYSELLVEHEGAPTEIIDYALEINHAGLRWAKLTRKLLSLAQDKPLGHEIYDINQIIQDTRNILSKILTANIELNVNLTDNLGPTKINVHAFEELLLFFCIHLIDAMPNGGSLNITTANETLNSEQANHLSVKQGDYISVSIADSLKGMSEKMIKTVFEPFFTTKDEQNKKWGLTQLNNLVFQGGGAIGFKSGMNTGPQFTIYFPKDITVINSTSVNNPSAVDLSAQPKIILVVDDEKALRVLAKSILEVDGYKIETVSSAGEALIFLETHQVDLMFTDIIMPIMNGYQLANSTQELYPNIPILFTSGYHKEDEYLQYKTTYDVNLLYKPYRAKDLRSRVSKMLKLNETKVVEVSKIQSKTDNEI</sequence>
<organism evidence="15 17">
    <name type="scientific">Colwellia hornerae</name>
    <dbReference type="NCBI Taxonomy" id="89402"/>
    <lineage>
        <taxon>Bacteria</taxon>
        <taxon>Pseudomonadati</taxon>
        <taxon>Pseudomonadota</taxon>
        <taxon>Gammaproteobacteria</taxon>
        <taxon>Alteromonadales</taxon>
        <taxon>Colwelliaceae</taxon>
        <taxon>Colwellia</taxon>
    </lineage>
</organism>
<dbReference type="Pfam" id="PF00072">
    <property type="entry name" value="Response_reg"/>
    <property type="match status" value="1"/>
</dbReference>
<evidence type="ECO:0000259" key="10">
    <source>
        <dbReference type="PROSITE" id="PS50110"/>
    </source>
</evidence>
<dbReference type="SUPFAM" id="SSF55874">
    <property type="entry name" value="ATPase domain of HSP90 chaperone/DNA topoisomerase II/histidine kinase"/>
    <property type="match status" value="2"/>
</dbReference>
<feature type="domain" description="Response regulatory" evidence="10">
    <location>
        <begin position="1085"/>
        <end position="1199"/>
    </location>
</feature>
<dbReference type="NCBIfam" id="TIGR00229">
    <property type="entry name" value="sensory_box"/>
    <property type="match status" value="1"/>
</dbReference>
<dbReference type="EC" id="2.7.13.3" evidence="3"/>
<feature type="domain" description="HAMP" evidence="13">
    <location>
        <begin position="335"/>
        <end position="383"/>
    </location>
</feature>